<organism evidence="2 3">
    <name type="scientific">Sphingopyxis witflariensis</name>
    <dbReference type="NCBI Taxonomy" id="173675"/>
    <lineage>
        <taxon>Bacteria</taxon>
        <taxon>Pseudomonadati</taxon>
        <taxon>Pseudomonadota</taxon>
        <taxon>Alphaproteobacteria</taxon>
        <taxon>Sphingomonadales</taxon>
        <taxon>Sphingomonadaceae</taxon>
        <taxon>Sphingopyxis</taxon>
    </lineage>
</organism>
<dbReference type="Gene3D" id="3.40.960.10">
    <property type="entry name" value="VSR Endonuclease"/>
    <property type="match status" value="1"/>
</dbReference>
<dbReference type="SUPFAM" id="SSF52980">
    <property type="entry name" value="Restriction endonuclease-like"/>
    <property type="match status" value="1"/>
</dbReference>
<dbReference type="Proteomes" id="UP000197097">
    <property type="component" value="Unassembled WGS sequence"/>
</dbReference>
<dbReference type="PANTHER" id="PTHR38590:SF1">
    <property type="entry name" value="BLL0828 PROTEIN"/>
    <property type="match status" value="1"/>
</dbReference>
<dbReference type="InterPro" id="IPR007569">
    <property type="entry name" value="DUF559"/>
</dbReference>
<dbReference type="Pfam" id="PF04480">
    <property type="entry name" value="DUF559"/>
    <property type="match status" value="1"/>
</dbReference>
<gene>
    <name evidence="2" type="ORF">CDQ91_13700</name>
</gene>
<dbReference type="PANTHER" id="PTHR38590">
    <property type="entry name" value="BLL0828 PROTEIN"/>
    <property type="match status" value="1"/>
</dbReference>
<evidence type="ECO:0000313" key="3">
    <source>
        <dbReference type="Proteomes" id="UP000197097"/>
    </source>
</evidence>
<evidence type="ECO:0000259" key="1">
    <source>
        <dbReference type="Pfam" id="PF04480"/>
    </source>
</evidence>
<reference evidence="2 3" key="1">
    <citation type="journal article" date="2002" name="Int. J. Syst. Evol. Microbiol.">
        <title>Sphingopyxis witflariensis sp. nov., isolated from activated sludge.</title>
        <authorList>
            <person name="Kampfer P."/>
            <person name="Witzenberger R."/>
            <person name="Denner E.B."/>
            <person name="Busse H.J."/>
            <person name="Neef A."/>
        </authorList>
    </citation>
    <scope>NUCLEOTIDE SEQUENCE [LARGE SCALE GENOMIC DNA]</scope>
    <source>
        <strain evidence="2 3">DSM 14551</strain>
    </source>
</reference>
<name>A0A246JQW3_9SPHN</name>
<keyword evidence="3" id="KW-1185">Reference proteome</keyword>
<dbReference type="CDD" id="cd01038">
    <property type="entry name" value="Endonuclease_DUF559"/>
    <property type="match status" value="1"/>
</dbReference>
<proteinExistence type="predicted"/>
<protein>
    <recommendedName>
        <fullName evidence="1">DUF559 domain-containing protein</fullName>
    </recommendedName>
</protein>
<dbReference type="InterPro" id="IPR047216">
    <property type="entry name" value="Endonuclease_DUF559_bact"/>
</dbReference>
<accession>A0A246JQW3</accession>
<dbReference type="RefSeq" id="WP_088473377.1">
    <property type="nucleotide sequence ID" value="NZ_NISJ01000007.1"/>
</dbReference>
<evidence type="ECO:0000313" key="2">
    <source>
        <dbReference type="EMBL" id="OWQ95421.1"/>
    </source>
</evidence>
<sequence>MDKGYKRPTMRSRELRNNSTPAERALWAQLSARKIAGVRFNRQFPIGPFICDFVSRTAKLVIEVDGSQHAIGVEKDEARTAYLQSRGYRVIRFWNNDVLERMDGVVSEIERVLSDMPSPSPSRKREGNL</sequence>
<dbReference type="EMBL" id="NISJ01000007">
    <property type="protein sequence ID" value="OWQ95421.1"/>
    <property type="molecule type" value="Genomic_DNA"/>
</dbReference>
<dbReference type="AlphaFoldDB" id="A0A246JQW3"/>
<comment type="caution">
    <text evidence="2">The sequence shown here is derived from an EMBL/GenBank/DDBJ whole genome shotgun (WGS) entry which is preliminary data.</text>
</comment>
<feature type="domain" description="DUF559" evidence="1">
    <location>
        <begin position="9"/>
        <end position="113"/>
    </location>
</feature>
<dbReference type="OrthoDB" id="9798754at2"/>
<dbReference type="InterPro" id="IPR011335">
    <property type="entry name" value="Restrct_endonuc-II-like"/>
</dbReference>